<feature type="transmembrane region" description="Helical" evidence="1">
    <location>
        <begin position="31"/>
        <end position="56"/>
    </location>
</feature>
<keyword evidence="1" id="KW-1133">Transmembrane helix</keyword>
<dbReference type="EMBL" id="UAPQ01000007">
    <property type="protein sequence ID" value="SPT53466.1"/>
    <property type="molecule type" value="Genomic_DNA"/>
</dbReference>
<name>A0ABY1VP71_9ACTO</name>
<gene>
    <name evidence="2" type="ORF">NCTC11535_01130</name>
</gene>
<evidence type="ECO:0000313" key="2">
    <source>
        <dbReference type="EMBL" id="SPT53466.1"/>
    </source>
</evidence>
<keyword evidence="3" id="KW-1185">Reference proteome</keyword>
<keyword evidence="1" id="KW-0472">Membrane</keyword>
<accession>A0ABY1VP71</accession>
<sequence>MLLTATPTPDIKDLSNKPVIPPGIITPLNQLLGMATFGVLILAILAFIVTAGLLILSALGRGGDGLENLIRRVLKVFIGCFLATSALAIMTAITGGF</sequence>
<reference evidence="2 3" key="1">
    <citation type="submission" date="2018-06" db="EMBL/GenBank/DDBJ databases">
        <authorList>
            <consortium name="Pathogen Informatics"/>
            <person name="Doyle S."/>
        </authorList>
    </citation>
    <scope>NUCLEOTIDE SEQUENCE [LARGE SCALE GENOMIC DNA]</scope>
    <source>
        <strain evidence="2 3">NCTC11535</strain>
    </source>
</reference>
<organism evidence="2 3">
    <name type="scientific">Actinomyces bovis</name>
    <dbReference type="NCBI Taxonomy" id="1658"/>
    <lineage>
        <taxon>Bacteria</taxon>
        <taxon>Bacillati</taxon>
        <taxon>Actinomycetota</taxon>
        <taxon>Actinomycetes</taxon>
        <taxon>Actinomycetales</taxon>
        <taxon>Actinomycetaceae</taxon>
        <taxon>Actinomyces</taxon>
    </lineage>
</organism>
<comment type="caution">
    <text evidence="2">The sequence shown here is derived from an EMBL/GenBank/DDBJ whole genome shotgun (WGS) entry which is preliminary data.</text>
</comment>
<evidence type="ECO:0000313" key="3">
    <source>
        <dbReference type="Proteomes" id="UP000250006"/>
    </source>
</evidence>
<protein>
    <submittedName>
        <fullName evidence="2">Uncharacterized protein</fullName>
    </submittedName>
</protein>
<dbReference type="Proteomes" id="UP000250006">
    <property type="component" value="Unassembled WGS sequence"/>
</dbReference>
<proteinExistence type="predicted"/>
<feature type="transmembrane region" description="Helical" evidence="1">
    <location>
        <begin position="76"/>
        <end position="95"/>
    </location>
</feature>
<keyword evidence="1" id="KW-0812">Transmembrane</keyword>
<dbReference type="RefSeq" id="WP_111836434.1">
    <property type="nucleotide sequence ID" value="NZ_UAPQ01000007.1"/>
</dbReference>
<evidence type="ECO:0000256" key="1">
    <source>
        <dbReference type="SAM" id="Phobius"/>
    </source>
</evidence>